<name>A0A2U8HB98_9RHOB</name>
<gene>
    <name evidence="2" type="ORF">CEW88_04860</name>
</gene>
<keyword evidence="1" id="KW-0472">Membrane</keyword>
<keyword evidence="1" id="KW-0812">Transmembrane</keyword>
<organism evidence="2 3">
    <name type="scientific">Alloyangia pacifica</name>
    <dbReference type="NCBI Taxonomy" id="311180"/>
    <lineage>
        <taxon>Bacteria</taxon>
        <taxon>Pseudomonadati</taxon>
        <taxon>Pseudomonadota</taxon>
        <taxon>Alphaproteobacteria</taxon>
        <taxon>Rhodobacterales</taxon>
        <taxon>Roseobacteraceae</taxon>
        <taxon>Alloyangia</taxon>
    </lineage>
</organism>
<evidence type="ECO:0000313" key="3">
    <source>
        <dbReference type="Proteomes" id="UP000244915"/>
    </source>
</evidence>
<protein>
    <recommendedName>
        <fullName evidence="4">Holin of 3TMs, for gene-transfer release</fullName>
    </recommendedName>
</protein>
<dbReference type="OrthoDB" id="7840363at2"/>
<dbReference type="Proteomes" id="UP000244915">
    <property type="component" value="Chromosome 1"/>
</dbReference>
<dbReference type="KEGG" id="ypac:CEW88_04860"/>
<dbReference type="RefSeq" id="WP_108964938.1">
    <property type="nucleotide sequence ID" value="NZ_CP022189.1"/>
</dbReference>
<feature type="transmembrane region" description="Helical" evidence="1">
    <location>
        <begin position="108"/>
        <end position="128"/>
    </location>
</feature>
<proteinExistence type="predicted"/>
<feature type="transmembrane region" description="Helical" evidence="1">
    <location>
        <begin position="140"/>
        <end position="157"/>
    </location>
</feature>
<reference evidence="2 3" key="1">
    <citation type="submission" date="2017-06" db="EMBL/GenBank/DDBJ databases">
        <title>Yangia sp. YSBP01 complete genome sequence.</title>
        <authorList>
            <person name="Woo J.-H."/>
            <person name="Kim H.-S."/>
        </authorList>
    </citation>
    <scope>NUCLEOTIDE SEQUENCE [LARGE SCALE GENOMIC DNA]</scope>
    <source>
        <strain evidence="2 3">YSBP01</strain>
    </source>
</reference>
<evidence type="ECO:0000256" key="1">
    <source>
        <dbReference type="SAM" id="Phobius"/>
    </source>
</evidence>
<keyword evidence="1" id="KW-1133">Transmembrane helix</keyword>
<dbReference type="AlphaFoldDB" id="A0A2U8HB98"/>
<accession>A0A2U8HB98</accession>
<evidence type="ECO:0000313" key="2">
    <source>
        <dbReference type="EMBL" id="AWI83051.1"/>
    </source>
</evidence>
<dbReference type="EMBL" id="CP022189">
    <property type="protein sequence ID" value="AWI83051.1"/>
    <property type="molecule type" value="Genomic_DNA"/>
</dbReference>
<sequence>MSASALISLAGSIGAPLIEQVLAKRIGAGNADLVANVLAEIAGQLGVAPEEIEGLAQSDPGRVETAIIEAEATLGERVALYTQGLEYQLAALKAEAGDPVWMRAWRPAGMYVLGFLWVWAIVLLHVANAIFKIALPQPDLWVLFQLTALYMTLYMGGHTFKDFVSTRWGGKGGAA</sequence>
<evidence type="ECO:0008006" key="4">
    <source>
        <dbReference type="Google" id="ProtNLM"/>
    </source>
</evidence>